<feature type="region of interest" description="Disordered" evidence="1">
    <location>
        <begin position="1"/>
        <end position="39"/>
    </location>
</feature>
<dbReference type="EMBL" id="OB793202">
    <property type="protein sequence ID" value="CAD7426465.1"/>
    <property type="molecule type" value="Genomic_DNA"/>
</dbReference>
<accession>A0A7R9E4W0</accession>
<sequence>MTSQNRNGRFVPEPGLEMGSAAPPFHPLPAASDVDPDFSEPIRNVTVPVGREAVLSCSVTELGHYKTISVVIAPFGYRSRDPGFNPRCFQSLCEELSREWGQLSLVRTNEELRER</sequence>
<organism evidence="2">
    <name type="scientific">Timema monikensis</name>
    <dbReference type="NCBI Taxonomy" id="170555"/>
    <lineage>
        <taxon>Eukaryota</taxon>
        <taxon>Metazoa</taxon>
        <taxon>Ecdysozoa</taxon>
        <taxon>Arthropoda</taxon>
        <taxon>Hexapoda</taxon>
        <taxon>Insecta</taxon>
        <taxon>Pterygota</taxon>
        <taxon>Neoptera</taxon>
        <taxon>Polyneoptera</taxon>
        <taxon>Phasmatodea</taxon>
        <taxon>Timematodea</taxon>
        <taxon>Timematoidea</taxon>
        <taxon>Timematidae</taxon>
        <taxon>Timema</taxon>
    </lineage>
</organism>
<protein>
    <submittedName>
        <fullName evidence="2">Uncharacterized protein</fullName>
    </submittedName>
</protein>
<gene>
    <name evidence="2" type="ORF">TMSB3V08_LOCUS3350</name>
</gene>
<evidence type="ECO:0000313" key="2">
    <source>
        <dbReference type="EMBL" id="CAD7426465.1"/>
    </source>
</evidence>
<name>A0A7R9E4W0_9NEOP</name>
<proteinExistence type="predicted"/>
<evidence type="ECO:0000256" key="1">
    <source>
        <dbReference type="SAM" id="MobiDB-lite"/>
    </source>
</evidence>
<dbReference type="AlphaFoldDB" id="A0A7R9E4W0"/>
<reference evidence="2" key="1">
    <citation type="submission" date="2020-11" db="EMBL/GenBank/DDBJ databases">
        <authorList>
            <person name="Tran Van P."/>
        </authorList>
    </citation>
    <scope>NUCLEOTIDE SEQUENCE</scope>
</reference>